<dbReference type="SUPFAM" id="SSF55729">
    <property type="entry name" value="Acyl-CoA N-acyltransferases (Nat)"/>
    <property type="match status" value="1"/>
</dbReference>
<dbReference type="Proteomes" id="UP000543030">
    <property type="component" value="Unassembled WGS sequence"/>
</dbReference>
<dbReference type="RefSeq" id="WP_221303136.1">
    <property type="nucleotide sequence ID" value="NZ_JACHHN010000004.1"/>
</dbReference>
<dbReference type="PANTHER" id="PTHR43877:SF2">
    <property type="entry name" value="AMINOALKYLPHOSPHONATE N-ACETYLTRANSFERASE-RELATED"/>
    <property type="match status" value="1"/>
</dbReference>
<dbReference type="InterPro" id="IPR000182">
    <property type="entry name" value="GNAT_dom"/>
</dbReference>
<protein>
    <submittedName>
        <fullName evidence="4">Ribosomal protein S18 acetylase RimI-like enzyme</fullName>
    </submittedName>
</protein>
<keyword evidence="5" id="KW-1185">Reference proteome</keyword>
<keyword evidence="2" id="KW-0012">Acyltransferase</keyword>
<dbReference type="InterPro" id="IPR016181">
    <property type="entry name" value="Acyl_CoA_acyltransferase"/>
</dbReference>
<keyword evidence="4" id="KW-0689">Ribosomal protein</keyword>
<dbReference type="AlphaFoldDB" id="A0A840RGQ3"/>
<dbReference type="GO" id="GO:0005840">
    <property type="term" value="C:ribosome"/>
    <property type="evidence" value="ECO:0007669"/>
    <property type="project" value="UniProtKB-KW"/>
</dbReference>
<evidence type="ECO:0000256" key="2">
    <source>
        <dbReference type="ARBA" id="ARBA00023315"/>
    </source>
</evidence>
<name>A0A840RGQ3_9NEIS</name>
<comment type="caution">
    <text evidence="4">The sequence shown here is derived from an EMBL/GenBank/DDBJ whole genome shotgun (WGS) entry which is preliminary data.</text>
</comment>
<evidence type="ECO:0000259" key="3">
    <source>
        <dbReference type="PROSITE" id="PS51186"/>
    </source>
</evidence>
<keyword evidence="1" id="KW-0808">Transferase</keyword>
<gene>
    <name evidence="4" type="ORF">HNQ50_002236</name>
</gene>
<sequence length="150" mass="16060">MPAGIAIAIVEHTRPSVAGQIVHILQQAMPDAPWLPEATILMLDQARYLGALRGESLCGVLALSALDEGRQVVSSFAVLPVWQRQGIGQMLLEAAIGLAGQEALLLAVQASNGGALTLYRRVGFTEHGRFVDETHGEAMIRLWRPAAQSI</sequence>
<dbReference type="PANTHER" id="PTHR43877">
    <property type="entry name" value="AMINOALKYLPHOSPHONATE N-ACETYLTRANSFERASE-RELATED-RELATED"/>
    <property type="match status" value="1"/>
</dbReference>
<dbReference type="CDD" id="cd04301">
    <property type="entry name" value="NAT_SF"/>
    <property type="match status" value="1"/>
</dbReference>
<evidence type="ECO:0000256" key="1">
    <source>
        <dbReference type="ARBA" id="ARBA00022679"/>
    </source>
</evidence>
<feature type="domain" description="N-acetyltransferase" evidence="3">
    <location>
        <begin position="7"/>
        <end position="147"/>
    </location>
</feature>
<reference evidence="4 5" key="1">
    <citation type="submission" date="2020-08" db="EMBL/GenBank/DDBJ databases">
        <title>Genomic Encyclopedia of Type Strains, Phase IV (KMG-IV): sequencing the most valuable type-strain genomes for metagenomic binning, comparative biology and taxonomic classification.</title>
        <authorList>
            <person name="Goeker M."/>
        </authorList>
    </citation>
    <scope>NUCLEOTIDE SEQUENCE [LARGE SCALE GENOMIC DNA]</scope>
    <source>
        <strain evidence="4 5">DSM 18233</strain>
    </source>
</reference>
<organism evidence="4 5">
    <name type="scientific">Silvimonas terrae</name>
    <dbReference type="NCBI Taxonomy" id="300266"/>
    <lineage>
        <taxon>Bacteria</taxon>
        <taxon>Pseudomonadati</taxon>
        <taxon>Pseudomonadota</taxon>
        <taxon>Betaproteobacteria</taxon>
        <taxon>Neisseriales</taxon>
        <taxon>Chitinibacteraceae</taxon>
        <taxon>Silvimonas</taxon>
    </lineage>
</organism>
<dbReference type="Gene3D" id="3.40.630.30">
    <property type="match status" value="1"/>
</dbReference>
<dbReference type="EMBL" id="JACHHN010000004">
    <property type="protein sequence ID" value="MBB5191506.1"/>
    <property type="molecule type" value="Genomic_DNA"/>
</dbReference>
<dbReference type="PROSITE" id="PS51186">
    <property type="entry name" value="GNAT"/>
    <property type="match status" value="1"/>
</dbReference>
<evidence type="ECO:0000313" key="4">
    <source>
        <dbReference type="EMBL" id="MBB5191506.1"/>
    </source>
</evidence>
<dbReference type="GO" id="GO:0016747">
    <property type="term" value="F:acyltransferase activity, transferring groups other than amino-acyl groups"/>
    <property type="evidence" value="ECO:0007669"/>
    <property type="project" value="InterPro"/>
</dbReference>
<keyword evidence="4" id="KW-0687">Ribonucleoprotein</keyword>
<dbReference type="Pfam" id="PF00583">
    <property type="entry name" value="Acetyltransf_1"/>
    <property type="match status" value="1"/>
</dbReference>
<proteinExistence type="predicted"/>
<dbReference type="InterPro" id="IPR050832">
    <property type="entry name" value="Bact_Acetyltransf"/>
</dbReference>
<evidence type="ECO:0000313" key="5">
    <source>
        <dbReference type="Proteomes" id="UP000543030"/>
    </source>
</evidence>
<accession>A0A840RGQ3</accession>